<evidence type="ECO:0000313" key="1">
    <source>
        <dbReference type="EMBL" id="QDB01119.1"/>
    </source>
</evidence>
<protein>
    <submittedName>
        <fullName evidence="1">Uncharacterized protein</fullName>
    </submittedName>
</protein>
<proteinExistence type="predicted"/>
<dbReference type="AlphaFoldDB" id="A0A4Y5T4Z7"/>
<accession>A0A4Y5T4Z7</accession>
<sequence length="71" mass="6616">MNPVNGNDGGSPYGWACNVVCAVGCGAGSAGCAWLCALDGPLPFVDASSVAAIATASGASAGAATGIAQGW</sequence>
<keyword evidence="1" id="KW-0614">Plasmid</keyword>
<dbReference type="RefSeq" id="WP_224377492.1">
    <property type="nucleotide sequence ID" value="NZ_CP075909.1"/>
</dbReference>
<geneLocation type="plasmid" evidence="1">
    <name>pCPT1</name>
</geneLocation>
<dbReference type="EMBL" id="MK285059">
    <property type="protein sequence ID" value="QDB01119.1"/>
    <property type="molecule type" value="Genomic_DNA"/>
</dbReference>
<name>A0A4Y5T4Z7_CLOPF</name>
<organism evidence="1">
    <name type="scientific">Clostridium perfringens</name>
    <dbReference type="NCBI Taxonomy" id="1502"/>
    <lineage>
        <taxon>Bacteria</taxon>
        <taxon>Bacillati</taxon>
        <taxon>Bacillota</taxon>
        <taxon>Clostridia</taxon>
        <taxon>Eubacteriales</taxon>
        <taxon>Clostridiaceae</taxon>
        <taxon>Clostridium</taxon>
    </lineage>
</organism>
<reference evidence="1" key="1">
    <citation type="journal article" date="2019" name="Pathogens">
        <title>In silico Identification of Novel Toxin Homologs and Associated Mobile Genetic Elements in Clostridium perfringens.</title>
        <authorList>
            <person name="Lacey J.A."/>
            <person name="Johanesen P.A."/>
            <person name="Lyras D."/>
            <person name="Moore R.J."/>
        </authorList>
    </citation>
    <scope>NUCLEOTIDE SEQUENCE</scope>
    <source>
        <strain evidence="1">T1</strain>
        <plasmid evidence="1">pCPT1</plasmid>
    </source>
</reference>